<dbReference type="EMBL" id="QKWP01000551">
    <property type="protein sequence ID" value="RIB18261.1"/>
    <property type="molecule type" value="Genomic_DNA"/>
</dbReference>
<evidence type="ECO:0000313" key="2">
    <source>
        <dbReference type="EMBL" id="RIB18261.1"/>
    </source>
</evidence>
<evidence type="ECO:0000313" key="3">
    <source>
        <dbReference type="Proteomes" id="UP000266673"/>
    </source>
</evidence>
<proteinExistence type="predicted"/>
<sequence>MRGHFPNPIQFIIDYISLWSENQIDKPSCATLYQDYLSHGVEVMEKNYLLVMFLGKKISQIDIDRTRSRDGGVKVYQYIFNRSKIISKLHEKRIDIEEFSDKSYPPTRKIEATSSNTDHIEKGKNTSTPPVTKMTQDLFDSIIDQPEYSVASSSNSTNISSPKIIHVEPIDHKSKSAKISPNLPINNEPKTSNEVETESRISDSSFQQISYPLGYQTREQQEIRLRQKAIELGEDPDKFITITKKDKLDSIAFCDRMQTDARLCGYAKEAEEDPKNIWT</sequence>
<dbReference type="Proteomes" id="UP000266673">
    <property type="component" value="Unassembled WGS sequence"/>
</dbReference>
<feature type="compositionally biased region" description="Basic and acidic residues" evidence="1">
    <location>
        <begin position="191"/>
        <end position="201"/>
    </location>
</feature>
<keyword evidence="3" id="KW-1185">Reference proteome</keyword>
<gene>
    <name evidence="2" type="ORF">C2G38_2185149</name>
</gene>
<feature type="compositionally biased region" description="Polar residues" evidence="1">
    <location>
        <begin position="177"/>
        <end position="190"/>
    </location>
</feature>
<reference evidence="2 3" key="1">
    <citation type="submission" date="2018-06" db="EMBL/GenBank/DDBJ databases">
        <title>Comparative genomics reveals the genomic features of Rhizophagus irregularis, R. cerebriforme, R. diaphanum and Gigaspora rosea, and their symbiotic lifestyle signature.</title>
        <authorList>
            <person name="Morin E."/>
            <person name="San Clemente H."/>
            <person name="Chen E.C.H."/>
            <person name="De La Providencia I."/>
            <person name="Hainaut M."/>
            <person name="Kuo A."/>
            <person name="Kohler A."/>
            <person name="Murat C."/>
            <person name="Tang N."/>
            <person name="Roy S."/>
            <person name="Loubradou J."/>
            <person name="Henrissat B."/>
            <person name="Grigoriev I.V."/>
            <person name="Corradi N."/>
            <person name="Roux C."/>
            <person name="Martin F.M."/>
        </authorList>
    </citation>
    <scope>NUCLEOTIDE SEQUENCE [LARGE SCALE GENOMIC DNA]</scope>
    <source>
        <strain evidence="2 3">DAOM 194757</strain>
    </source>
</reference>
<dbReference type="AlphaFoldDB" id="A0A397V8M2"/>
<comment type="caution">
    <text evidence="2">The sequence shown here is derived from an EMBL/GenBank/DDBJ whole genome shotgun (WGS) entry which is preliminary data.</text>
</comment>
<organism evidence="2 3">
    <name type="scientific">Gigaspora rosea</name>
    <dbReference type="NCBI Taxonomy" id="44941"/>
    <lineage>
        <taxon>Eukaryota</taxon>
        <taxon>Fungi</taxon>
        <taxon>Fungi incertae sedis</taxon>
        <taxon>Mucoromycota</taxon>
        <taxon>Glomeromycotina</taxon>
        <taxon>Glomeromycetes</taxon>
        <taxon>Diversisporales</taxon>
        <taxon>Gigasporaceae</taxon>
        <taxon>Gigaspora</taxon>
    </lineage>
</organism>
<protein>
    <submittedName>
        <fullName evidence="2">Uncharacterized protein</fullName>
    </submittedName>
</protein>
<evidence type="ECO:0000256" key="1">
    <source>
        <dbReference type="SAM" id="MobiDB-lite"/>
    </source>
</evidence>
<dbReference type="OrthoDB" id="2423810at2759"/>
<feature type="region of interest" description="Disordered" evidence="1">
    <location>
        <begin position="176"/>
        <end position="203"/>
    </location>
</feature>
<accession>A0A397V8M2</accession>
<feature type="region of interest" description="Disordered" evidence="1">
    <location>
        <begin position="107"/>
        <end position="132"/>
    </location>
</feature>
<name>A0A397V8M2_9GLOM</name>